<dbReference type="AlphaFoldDB" id="A0A1G5ABG9"/>
<keyword evidence="4" id="KW-1185">Reference proteome</keyword>
<organism evidence="3 4">
    <name type="scientific">Butyrivibrio hungatei</name>
    <dbReference type="NCBI Taxonomy" id="185008"/>
    <lineage>
        <taxon>Bacteria</taxon>
        <taxon>Bacillati</taxon>
        <taxon>Bacillota</taxon>
        <taxon>Clostridia</taxon>
        <taxon>Lachnospirales</taxon>
        <taxon>Lachnospiraceae</taxon>
        <taxon>Butyrivibrio</taxon>
    </lineage>
</organism>
<dbReference type="PANTHER" id="PTHR33393">
    <property type="entry name" value="POLYGLUTAMINE SYNTHESIS ACCESSORY PROTEIN RV0574C-RELATED"/>
    <property type="match status" value="1"/>
</dbReference>
<dbReference type="CDD" id="cd07381">
    <property type="entry name" value="MPP_CapA"/>
    <property type="match status" value="1"/>
</dbReference>
<dbReference type="InterPro" id="IPR019079">
    <property type="entry name" value="Capsule_synth_CapA"/>
</dbReference>
<evidence type="ECO:0000256" key="1">
    <source>
        <dbReference type="ARBA" id="ARBA00005662"/>
    </source>
</evidence>
<dbReference type="Pfam" id="PF09587">
    <property type="entry name" value="PGA_cap"/>
    <property type="match status" value="1"/>
</dbReference>
<comment type="similarity">
    <text evidence="1">Belongs to the CapA family.</text>
</comment>
<accession>A0A1G5ABG9</accession>
<dbReference type="Proteomes" id="UP000183047">
    <property type="component" value="Unassembled WGS sequence"/>
</dbReference>
<dbReference type="EMBL" id="FMUR01000003">
    <property type="protein sequence ID" value="SCX75260.1"/>
    <property type="molecule type" value="Genomic_DNA"/>
</dbReference>
<dbReference type="InterPro" id="IPR052169">
    <property type="entry name" value="CW_Biosynth-Accessory"/>
</dbReference>
<evidence type="ECO:0000259" key="2">
    <source>
        <dbReference type="SMART" id="SM00854"/>
    </source>
</evidence>
<dbReference type="PANTHER" id="PTHR33393:SF12">
    <property type="entry name" value="CAPSULE BIOSYNTHESIS PROTEIN CAPA"/>
    <property type="match status" value="1"/>
</dbReference>
<proteinExistence type="inferred from homology"/>
<name>A0A1G5ABG9_9FIRM</name>
<dbReference type="SMART" id="SM00854">
    <property type="entry name" value="PGA_cap"/>
    <property type="match status" value="1"/>
</dbReference>
<evidence type="ECO:0000313" key="4">
    <source>
        <dbReference type="Proteomes" id="UP000183047"/>
    </source>
</evidence>
<dbReference type="RefSeq" id="WP_074460963.1">
    <property type="nucleotide sequence ID" value="NZ_FMUR01000003.1"/>
</dbReference>
<gene>
    <name evidence="3" type="ORF">SAMN02910451_00081</name>
</gene>
<sequence>MVVMKAGPKFDKNCKRLLLFFGIAVAVCVVLIFARNNYIPAWIRWNEKEVTVYGDESALQDESNGESSDSASRVMVKLWKKKLEVTNSSGETTFVSKKDFKVQDVLVTDIDRDGDKEMIVLLWKHGLYGKHRPFWIEKDEKNYSQHVFIYDVDEAGNVSEKWCASDMGTVARRIRLMDKNDSIFLMEDKDKNCTLWMWDSWGVKTIDSKVSVVAFGDNLIHEPIYEYARNEENGNFDFMYEPFLDEIQTADIAALNAETVLVDKESMVGGYPSFGSPIQVGEAISHAGFDVVSCANNHALDRGIQGIDTTVNFYKDAGITCVGIQDSTDTEYRPYELISRNGMRIALFSYTYGTNAGDISEDYPNVVHYLPRKDTQEIGGKKAAFNETKESAVNEQGNKLISDIESARKEADFVIVFAHWGDEYNKEVTPSQEHFAELFAEGGADVVIGTHPHVVQKTEMLDRPDGGKMLVYYSLGNFRADQAQSKETMAGAEASFTIAHTYDGVELLDYETKEINAYWK</sequence>
<reference evidence="4" key="1">
    <citation type="submission" date="2016-10" db="EMBL/GenBank/DDBJ databases">
        <authorList>
            <person name="Varghese N."/>
            <person name="Submissions S."/>
        </authorList>
    </citation>
    <scope>NUCLEOTIDE SEQUENCE [LARGE SCALE GENOMIC DNA]</scope>
    <source>
        <strain evidence="4">XBD2006</strain>
    </source>
</reference>
<feature type="domain" description="Capsule synthesis protein CapA" evidence="2">
    <location>
        <begin position="211"/>
        <end position="482"/>
    </location>
</feature>
<protein>
    <submittedName>
        <fullName evidence="3">Capsule synthesis protein PGA_cap</fullName>
    </submittedName>
</protein>
<dbReference type="SUPFAM" id="SSF56300">
    <property type="entry name" value="Metallo-dependent phosphatases"/>
    <property type="match status" value="1"/>
</dbReference>
<dbReference type="InterPro" id="IPR029052">
    <property type="entry name" value="Metallo-depent_PP-like"/>
</dbReference>
<dbReference type="Gene3D" id="3.60.21.10">
    <property type="match status" value="1"/>
</dbReference>
<evidence type="ECO:0000313" key="3">
    <source>
        <dbReference type="EMBL" id="SCX75260.1"/>
    </source>
</evidence>